<dbReference type="PROSITE" id="PS00018">
    <property type="entry name" value="EF_HAND_1"/>
    <property type="match status" value="1"/>
</dbReference>
<dbReference type="CDD" id="cd07185">
    <property type="entry name" value="OmpA_C-like"/>
    <property type="match status" value="1"/>
</dbReference>
<feature type="chain" id="PRO_5046114309" evidence="5">
    <location>
        <begin position="24"/>
        <end position="209"/>
    </location>
</feature>
<feature type="signal peptide" evidence="5">
    <location>
        <begin position="1"/>
        <end position="23"/>
    </location>
</feature>
<name>A0ABT3KM02_9GAMM</name>
<dbReference type="InterPro" id="IPR050330">
    <property type="entry name" value="Bact_OuterMem_StrucFunc"/>
</dbReference>
<gene>
    <name evidence="7" type="ORF">ONZ52_22950</name>
</gene>
<organism evidence="7 8">
    <name type="scientific">Marinomonas rhodophyticola</name>
    <dbReference type="NCBI Taxonomy" id="2992803"/>
    <lineage>
        <taxon>Bacteria</taxon>
        <taxon>Pseudomonadati</taxon>
        <taxon>Pseudomonadota</taxon>
        <taxon>Gammaproteobacteria</taxon>
        <taxon>Oceanospirillales</taxon>
        <taxon>Oceanospirillaceae</taxon>
        <taxon>Marinomonas</taxon>
    </lineage>
</organism>
<dbReference type="EMBL" id="JAPEUL010000012">
    <property type="protein sequence ID" value="MCW4631587.1"/>
    <property type="molecule type" value="Genomic_DNA"/>
</dbReference>
<evidence type="ECO:0000313" key="8">
    <source>
        <dbReference type="Proteomes" id="UP001431181"/>
    </source>
</evidence>
<comment type="caution">
    <text evidence="7">The sequence shown here is derived from an EMBL/GenBank/DDBJ whole genome shotgun (WGS) entry which is preliminary data.</text>
</comment>
<dbReference type="InterPro" id="IPR018247">
    <property type="entry name" value="EF_Hand_1_Ca_BS"/>
</dbReference>
<evidence type="ECO:0000256" key="1">
    <source>
        <dbReference type="ARBA" id="ARBA00004442"/>
    </source>
</evidence>
<evidence type="ECO:0000259" key="6">
    <source>
        <dbReference type="PROSITE" id="PS51123"/>
    </source>
</evidence>
<keyword evidence="2 4" id="KW-0472">Membrane</keyword>
<keyword evidence="3" id="KW-0998">Cell outer membrane</keyword>
<dbReference type="Gene3D" id="3.30.1330.60">
    <property type="entry name" value="OmpA-like domain"/>
    <property type="match status" value="1"/>
</dbReference>
<dbReference type="PRINTS" id="PR01021">
    <property type="entry name" value="OMPADOMAIN"/>
</dbReference>
<dbReference type="InterPro" id="IPR006690">
    <property type="entry name" value="OMPA-like_CS"/>
</dbReference>
<dbReference type="SUPFAM" id="SSF103088">
    <property type="entry name" value="OmpA-like"/>
    <property type="match status" value="1"/>
</dbReference>
<accession>A0ABT3KM02</accession>
<reference evidence="7" key="1">
    <citation type="submission" date="2022-11" db="EMBL/GenBank/DDBJ databases">
        <title>Marinomonas sp. nov., isolated from marine algae.</title>
        <authorList>
            <person name="Choi D.G."/>
            <person name="Kim J.M."/>
            <person name="Lee J.K."/>
            <person name="Baek J.H."/>
            <person name="Jeon C.O."/>
        </authorList>
    </citation>
    <scope>NUCLEOTIDE SEQUENCE</scope>
    <source>
        <strain evidence="7">KJ51-3</strain>
    </source>
</reference>
<keyword evidence="8" id="KW-1185">Reference proteome</keyword>
<dbReference type="InterPro" id="IPR036737">
    <property type="entry name" value="OmpA-like_sf"/>
</dbReference>
<evidence type="ECO:0000256" key="3">
    <source>
        <dbReference type="ARBA" id="ARBA00023237"/>
    </source>
</evidence>
<proteinExistence type="predicted"/>
<feature type="domain" description="OmpA-like" evidence="6">
    <location>
        <begin position="67"/>
        <end position="185"/>
    </location>
</feature>
<comment type="subcellular location">
    <subcellularLocation>
        <location evidence="1">Cell outer membrane</location>
    </subcellularLocation>
</comment>
<sequence>MKTVISTIGLIGALLASSHSVFAESLYATNIQSRLADADRDGVIDARDLCPDTSEGAAVDNYGCPDQTSKLLSVELNVLFDTGKADIKPRFYTELKELAKFLQDNPTSNVVIEGHTDSQGSAELNQELSQQRATAIANVLVDSFRIAPDRVKGIGYGATRPVASNETEDGRKENRRVVAEVFAKQQFANQRWTIYSVDQSLNNTALNKN</sequence>
<protein>
    <submittedName>
        <fullName evidence="7">OmpA family protein</fullName>
    </submittedName>
</protein>
<keyword evidence="5" id="KW-0732">Signal</keyword>
<dbReference type="PANTHER" id="PTHR30329">
    <property type="entry name" value="STATOR ELEMENT OF FLAGELLAR MOTOR COMPLEX"/>
    <property type="match status" value="1"/>
</dbReference>
<dbReference type="PROSITE" id="PS01068">
    <property type="entry name" value="OMPA_1"/>
    <property type="match status" value="1"/>
</dbReference>
<dbReference type="InterPro" id="IPR006664">
    <property type="entry name" value="OMP_bac"/>
</dbReference>
<dbReference type="PANTHER" id="PTHR30329:SF21">
    <property type="entry name" value="LIPOPROTEIN YIAD-RELATED"/>
    <property type="match status" value="1"/>
</dbReference>
<evidence type="ECO:0000256" key="4">
    <source>
        <dbReference type="PROSITE-ProRule" id="PRU00473"/>
    </source>
</evidence>
<evidence type="ECO:0000256" key="5">
    <source>
        <dbReference type="SAM" id="SignalP"/>
    </source>
</evidence>
<dbReference type="InterPro" id="IPR006665">
    <property type="entry name" value="OmpA-like"/>
</dbReference>
<evidence type="ECO:0000313" key="7">
    <source>
        <dbReference type="EMBL" id="MCW4631587.1"/>
    </source>
</evidence>
<dbReference type="PROSITE" id="PS51123">
    <property type="entry name" value="OMPA_2"/>
    <property type="match status" value="1"/>
</dbReference>
<dbReference type="Pfam" id="PF00691">
    <property type="entry name" value="OmpA"/>
    <property type="match status" value="1"/>
</dbReference>
<evidence type="ECO:0000256" key="2">
    <source>
        <dbReference type="ARBA" id="ARBA00023136"/>
    </source>
</evidence>
<dbReference type="RefSeq" id="WP_265220900.1">
    <property type="nucleotide sequence ID" value="NZ_JAPEUL010000012.1"/>
</dbReference>
<dbReference type="Proteomes" id="UP001431181">
    <property type="component" value="Unassembled WGS sequence"/>
</dbReference>